<protein>
    <submittedName>
        <fullName evidence="3">Uncharacterized protein</fullName>
    </submittedName>
</protein>
<feature type="transmembrane region" description="Helical" evidence="2">
    <location>
        <begin position="7"/>
        <end position="26"/>
    </location>
</feature>
<evidence type="ECO:0000256" key="2">
    <source>
        <dbReference type="SAM" id="Phobius"/>
    </source>
</evidence>
<feature type="transmembrane region" description="Helical" evidence="2">
    <location>
        <begin position="79"/>
        <end position="96"/>
    </location>
</feature>
<comment type="caution">
    <text evidence="3">The sequence shown here is derived from an EMBL/GenBank/DDBJ whole genome shotgun (WGS) entry which is preliminary data.</text>
</comment>
<sequence>MTVLNRIPAIVLITYISLAVMPPGTFQYLDGLDSPLYRCIPAVTKGFYKANACYDIIQYCDERTITIILYNIGYFKNNIGLIVYLYKTLLILLCLWNGSKYTNNDSVISFIRLQRKLFTTSAKIVSTIPINILYLCGCLASSIIGMIFVLFLATLIKSRPDLCENSTAYTIVPLAAPKYNTFDPGGIWISSIPPNIAAANFDLNGFHTRYSILSPSCIFFTACNEDSGMTMRLNYNFFTAFEATRSSRWSSTTTSATSTTTTSSSATETTSSAATPTTTTATAETTSSTTSGKSTAATTSSSSATTATSVKTLKKRTKNNWSRVTSHQFSVRISNIETCDLSACACDEREYSYLSQLFIITDFYKELDSELLLSIEARFFSWHYMVFYMIIEDSTIMFTNHNQRQSVAASKHSKWRNKQKDSSQFVLSVLFFPLTNLYRNPSHLYKIIIIFHHLFCCPSPANCQNCTAVYTDLTQSFRIGKR</sequence>
<keyword evidence="2" id="KW-0472">Membrane</keyword>
<proteinExistence type="predicted"/>
<evidence type="ECO:0000313" key="4">
    <source>
        <dbReference type="Proteomes" id="UP000475862"/>
    </source>
</evidence>
<name>A0A6G0TGJ6_APHGL</name>
<dbReference type="Proteomes" id="UP000475862">
    <property type="component" value="Unassembled WGS sequence"/>
</dbReference>
<feature type="transmembrane region" description="Helical" evidence="2">
    <location>
        <begin position="132"/>
        <end position="156"/>
    </location>
</feature>
<reference evidence="3 4" key="1">
    <citation type="submission" date="2019-08" db="EMBL/GenBank/DDBJ databases">
        <title>The genome of the soybean aphid Biotype 1, its phylome, world population structure and adaptation to the North American continent.</title>
        <authorList>
            <person name="Giordano R."/>
            <person name="Donthu R.K."/>
            <person name="Hernandez A.G."/>
            <person name="Wright C.L."/>
            <person name="Zimin A.V."/>
        </authorList>
    </citation>
    <scope>NUCLEOTIDE SEQUENCE [LARGE SCALE GENOMIC DNA]</scope>
    <source>
        <tissue evidence="3">Whole aphids</tissue>
    </source>
</reference>
<dbReference type="EMBL" id="VYZN01000039">
    <property type="protein sequence ID" value="KAE9532299.1"/>
    <property type="molecule type" value="Genomic_DNA"/>
</dbReference>
<evidence type="ECO:0000313" key="3">
    <source>
        <dbReference type="EMBL" id="KAE9532299.1"/>
    </source>
</evidence>
<keyword evidence="2" id="KW-0812">Transmembrane</keyword>
<dbReference type="OrthoDB" id="10612498at2759"/>
<evidence type="ECO:0000256" key="1">
    <source>
        <dbReference type="SAM" id="MobiDB-lite"/>
    </source>
</evidence>
<keyword evidence="4" id="KW-1185">Reference proteome</keyword>
<organism evidence="3 4">
    <name type="scientific">Aphis glycines</name>
    <name type="common">Soybean aphid</name>
    <dbReference type="NCBI Taxonomy" id="307491"/>
    <lineage>
        <taxon>Eukaryota</taxon>
        <taxon>Metazoa</taxon>
        <taxon>Ecdysozoa</taxon>
        <taxon>Arthropoda</taxon>
        <taxon>Hexapoda</taxon>
        <taxon>Insecta</taxon>
        <taxon>Pterygota</taxon>
        <taxon>Neoptera</taxon>
        <taxon>Paraneoptera</taxon>
        <taxon>Hemiptera</taxon>
        <taxon>Sternorrhyncha</taxon>
        <taxon>Aphidomorpha</taxon>
        <taxon>Aphidoidea</taxon>
        <taxon>Aphididae</taxon>
        <taxon>Aphidini</taxon>
        <taxon>Aphis</taxon>
        <taxon>Aphis</taxon>
    </lineage>
</organism>
<dbReference type="AlphaFoldDB" id="A0A6G0TGJ6"/>
<gene>
    <name evidence="3" type="ORF">AGLY_009922</name>
</gene>
<keyword evidence="2" id="KW-1133">Transmembrane helix</keyword>
<feature type="region of interest" description="Disordered" evidence="1">
    <location>
        <begin position="252"/>
        <end position="299"/>
    </location>
</feature>
<accession>A0A6G0TGJ6</accession>